<organism evidence="1 2">
    <name type="scientific">Purpureocillium lilacinum</name>
    <name type="common">Paecilomyces lilacinus</name>
    <dbReference type="NCBI Taxonomy" id="33203"/>
    <lineage>
        <taxon>Eukaryota</taxon>
        <taxon>Fungi</taxon>
        <taxon>Dikarya</taxon>
        <taxon>Ascomycota</taxon>
        <taxon>Pezizomycotina</taxon>
        <taxon>Sordariomycetes</taxon>
        <taxon>Hypocreomycetidae</taxon>
        <taxon>Hypocreales</taxon>
        <taxon>Ophiocordycipitaceae</taxon>
        <taxon>Purpureocillium</taxon>
    </lineage>
</organism>
<gene>
    <name evidence="1" type="ORF">ACCO45_001842</name>
</gene>
<dbReference type="EMBL" id="JBGNUJ010000002">
    <property type="protein sequence ID" value="KAL3964838.1"/>
    <property type="molecule type" value="Genomic_DNA"/>
</dbReference>
<evidence type="ECO:0000313" key="1">
    <source>
        <dbReference type="EMBL" id="KAL3964838.1"/>
    </source>
</evidence>
<proteinExistence type="predicted"/>
<sequence>MHWSLVLLPSNEGFSGAWTSLHISRASTVWKPISQRRMGLGGHLQSWSTTMLHGPSAHPHLASWQMAACQQIGMCLLPRTAASAVWVKQIRGICPATPGCPWAIMTTQSRPAQGSGETGRRHDGRPRHGSMAGAAKAVGGGGVVGA</sequence>
<evidence type="ECO:0000313" key="2">
    <source>
        <dbReference type="Proteomes" id="UP001638806"/>
    </source>
</evidence>
<keyword evidence="2" id="KW-1185">Reference proteome</keyword>
<dbReference type="Proteomes" id="UP001638806">
    <property type="component" value="Unassembled WGS sequence"/>
</dbReference>
<name>A0ACC4EB84_PURLI</name>
<comment type="caution">
    <text evidence="1">The sequence shown here is derived from an EMBL/GenBank/DDBJ whole genome shotgun (WGS) entry which is preliminary data.</text>
</comment>
<protein>
    <submittedName>
        <fullName evidence="1">Uncharacterized protein</fullName>
    </submittedName>
</protein>
<accession>A0ACC4EB84</accession>
<reference evidence="1" key="1">
    <citation type="submission" date="2024-12" db="EMBL/GenBank/DDBJ databases">
        <title>Comparative genomics and development of molecular markers within Purpureocillium lilacinum and among Purpureocillium species.</title>
        <authorList>
            <person name="Yeh Z.-Y."/>
            <person name="Ni N.-T."/>
            <person name="Lo P.-H."/>
            <person name="Mushyakhwo K."/>
            <person name="Lin C.-F."/>
            <person name="Nai Y.-S."/>
        </authorList>
    </citation>
    <scope>NUCLEOTIDE SEQUENCE</scope>
    <source>
        <strain evidence="1">NCHU-NPUST-175</strain>
    </source>
</reference>